<dbReference type="Proteomes" id="UP001590950">
    <property type="component" value="Unassembled WGS sequence"/>
</dbReference>
<reference evidence="1 2" key="1">
    <citation type="submission" date="2024-09" db="EMBL/GenBank/DDBJ databases">
        <title>Rethinking Asexuality: The Enigmatic Case of Functional Sexual Genes in Lepraria (Stereocaulaceae).</title>
        <authorList>
            <person name="Doellman M."/>
            <person name="Sun Y."/>
            <person name="Barcenas-Pena A."/>
            <person name="Lumbsch H.T."/>
            <person name="Grewe F."/>
        </authorList>
    </citation>
    <scope>NUCLEOTIDE SEQUENCE [LARGE SCALE GENOMIC DNA]</scope>
    <source>
        <strain evidence="1 2">Mercado 3170</strain>
    </source>
</reference>
<dbReference type="EMBL" id="JBEFKJ010000034">
    <property type="protein sequence ID" value="KAL2038125.1"/>
    <property type="molecule type" value="Genomic_DNA"/>
</dbReference>
<evidence type="ECO:0000313" key="1">
    <source>
        <dbReference type="EMBL" id="KAL2038125.1"/>
    </source>
</evidence>
<name>A0ABR3ZY50_9LECA</name>
<keyword evidence="2" id="KW-1185">Reference proteome</keyword>
<proteinExistence type="predicted"/>
<organism evidence="1 2">
    <name type="scientific">Stereocaulon virgatum</name>
    <dbReference type="NCBI Taxonomy" id="373712"/>
    <lineage>
        <taxon>Eukaryota</taxon>
        <taxon>Fungi</taxon>
        <taxon>Dikarya</taxon>
        <taxon>Ascomycota</taxon>
        <taxon>Pezizomycotina</taxon>
        <taxon>Lecanoromycetes</taxon>
        <taxon>OSLEUM clade</taxon>
        <taxon>Lecanoromycetidae</taxon>
        <taxon>Lecanorales</taxon>
        <taxon>Lecanorineae</taxon>
        <taxon>Stereocaulaceae</taxon>
        <taxon>Stereocaulon</taxon>
    </lineage>
</organism>
<comment type="caution">
    <text evidence="1">The sequence shown here is derived from an EMBL/GenBank/DDBJ whole genome shotgun (WGS) entry which is preliminary data.</text>
</comment>
<accession>A0ABR3ZY50</accession>
<gene>
    <name evidence="1" type="ORF">N7G274_009072</name>
</gene>
<evidence type="ECO:0000313" key="2">
    <source>
        <dbReference type="Proteomes" id="UP001590950"/>
    </source>
</evidence>
<protein>
    <submittedName>
        <fullName evidence="1">Uncharacterized protein</fullName>
    </submittedName>
</protein>
<sequence length="99" mass="11643">MDPYFRIHARFDALETKDLWPCRGWNPGIYLHMLGRFGAMAPCFRLLILKESCRNNNSETILGVIVNHWQNHNGGRQIATQQRDDHQRRFFSTTAVQTR</sequence>